<evidence type="ECO:0000313" key="1">
    <source>
        <dbReference type="EMBL" id="SUA20361.1"/>
    </source>
</evidence>
<gene>
    <name evidence="1" type="ORF">NCTC11421_00443</name>
</gene>
<reference evidence="1" key="1">
    <citation type="submission" date="2018-06" db="EMBL/GenBank/DDBJ databases">
        <authorList>
            <consortium name="Pathogen Informatics"/>
            <person name="Doyle S."/>
        </authorList>
    </citation>
    <scope>NUCLEOTIDE SEQUENCE [LARGE SCALE GENOMIC DNA]</scope>
    <source>
        <strain evidence="1">NCTC11421</strain>
    </source>
</reference>
<sequence length="147" mass="18198">MCEFKDFRRNIPCFEEYDENSFIGKWYDDGVWDDEEYWKLENDLIEVRRKYPYPMDIPRDIVIGIGTIIEFLMVPNWKLFTIKSSPWLPDSVGIHERYERFTTMLRYIFTEKDIVNVRFDYYNKNSKTRQSKCRLKRYPAFRRHFCI</sequence>
<name>A0A378VVZ5_NEIGO</name>
<dbReference type="InterPro" id="IPR028959">
    <property type="entry name" value="Imm41"/>
</dbReference>
<organism evidence="1">
    <name type="scientific">Neisseria gonorrhoeae</name>
    <dbReference type="NCBI Taxonomy" id="485"/>
    <lineage>
        <taxon>Bacteria</taxon>
        <taxon>Pseudomonadati</taxon>
        <taxon>Pseudomonadota</taxon>
        <taxon>Betaproteobacteria</taxon>
        <taxon>Neisseriales</taxon>
        <taxon>Neisseriaceae</taxon>
        <taxon>Neisseria</taxon>
    </lineage>
</organism>
<accession>A0A378VVZ5</accession>
<proteinExistence type="predicted"/>
<dbReference type="EMBL" id="UGRI01000001">
    <property type="protein sequence ID" value="SUA20361.1"/>
    <property type="molecule type" value="Genomic_DNA"/>
</dbReference>
<dbReference type="AlphaFoldDB" id="A0A378VVZ5"/>
<dbReference type="Pfam" id="PF15592">
    <property type="entry name" value="Imm41"/>
    <property type="match status" value="1"/>
</dbReference>
<protein>
    <submittedName>
        <fullName evidence="1">MafB alternative C terminus</fullName>
    </submittedName>
</protein>